<keyword evidence="2" id="KW-1185">Reference proteome</keyword>
<dbReference type="EMBL" id="JAFREM010000016">
    <property type="protein sequence ID" value="MBO1306541.1"/>
    <property type="molecule type" value="Genomic_DNA"/>
</dbReference>
<reference evidence="1 2" key="1">
    <citation type="submission" date="2021-03" db="EMBL/GenBank/DDBJ databases">
        <title>Enterococcal diversity collection.</title>
        <authorList>
            <person name="Gilmore M.S."/>
            <person name="Schwartzman J."/>
            <person name="Van Tyne D."/>
            <person name="Martin M."/>
            <person name="Earl A.M."/>
            <person name="Manson A.L."/>
            <person name="Straub T."/>
            <person name="Salamzade R."/>
            <person name="Saavedra J."/>
            <person name="Lebreton F."/>
            <person name="Prichula J."/>
            <person name="Schaufler K."/>
            <person name="Gaca A."/>
            <person name="Sgardioli B."/>
            <person name="Wagenaar J."/>
            <person name="Strong T."/>
        </authorList>
    </citation>
    <scope>NUCLEOTIDE SEQUENCE [LARGE SCALE GENOMIC DNA]</scope>
    <source>
        <strain evidence="1 2">669A</strain>
    </source>
</reference>
<evidence type="ECO:0000313" key="2">
    <source>
        <dbReference type="Proteomes" id="UP000664601"/>
    </source>
</evidence>
<sequence length="91" mass="10256">MEEQSKLNVATKEELESLSVSLSTSICQIDMLKNYLDLLSLNFQMKKDHESLVELHMTLFDERALGNMSEILSNLNDVIYGVSCALDGNNE</sequence>
<dbReference type="Proteomes" id="UP000664601">
    <property type="component" value="Unassembled WGS sequence"/>
</dbReference>
<dbReference type="RefSeq" id="WP_207673469.1">
    <property type="nucleotide sequence ID" value="NZ_JAFREM010000016.1"/>
</dbReference>
<gene>
    <name evidence="1" type="ORF">JZO70_10230</name>
</gene>
<proteinExistence type="predicted"/>
<protein>
    <submittedName>
        <fullName evidence="1">Uncharacterized protein</fullName>
    </submittedName>
</protein>
<organism evidence="1 2">
    <name type="scientific">Candidatus Enterococcus moelleringii</name>
    <dbReference type="NCBI Taxonomy" id="2815325"/>
    <lineage>
        <taxon>Bacteria</taxon>
        <taxon>Bacillati</taxon>
        <taxon>Bacillota</taxon>
        <taxon>Bacilli</taxon>
        <taxon>Lactobacillales</taxon>
        <taxon>Enterococcaceae</taxon>
        <taxon>Enterococcus</taxon>
    </lineage>
</organism>
<evidence type="ECO:0000313" key="1">
    <source>
        <dbReference type="EMBL" id="MBO1306541.1"/>
    </source>
</evidence>
<name>A0ABS3LCS8_9ENTE</name>
<comment type="caution">
    <text evidence="1">The sequence shown here is derived from an EMBL/GenBank/DDBJ whole genome shotgun (WGS) entry which is preliminary data.</text>
</comment>
<accession>A0ABS3LCS8</accession>